<proteinExistence type="predicted"/>
<feature type="transmembrane region" description="Helical" evidence="6">
    <location>
        <begin position="142"/>
        <end position="167"/>
    </location>
</feature>
<dbReference type="NCBIfam" id="TIGR00765">
    <property type="entry name" value="yihY_not_rbn"/>
    <property type="match status" value="1"/>
</dbReference>
<dbReference type="PANTHER" id="PTHR30213">
    <property type="entry name" value="INNER MEMBRANE PROTEIN YHJD"/>
    <property type="match status" value="1"/>
</dbReference>
<evidence type="ECO:0000256" key="2">
    <source>
        <dbReference type="ARBA" id="ARBA00022475"/>
    </source>
</evidence>
<sequence length="330" mass="35409">MGVVSRLDAYQRSHRWLGQPLAVVYKFFDDQGPYLAALLAYYGFLSLFPLLLLLVTALSGLLHGDPELQERVLHSALNQFPVIGDQIGRNVHSFHSSGAALAVGVAGSVYGVSGVFQAAQNALNNISAVPRCDRLNPLHSRLLGLGFLIVPLVGLIVTTALSTAASVNVVFGVQIGAELAVALNLAAVVIDALLVIAAYHVLTHRIQPLRELVVGAVGAACVWQGVQLGGAYYVNHVLRGATATYGLFGIVLGLFAWIYLGALVFVLGAEVNSVRAEHLWPRSLMTPFTDRVRLTPGDREAYSRYAVTQRMKGFQDVDVTFDEPPGEIGP</sequence>
<keyword evidence="5 6" id="KW-0472">Membrane</keyword>
<reference evidence="7 8" key="1">
    <citation type="submission" date="2021-08" db="EMBL/GenBank/DDBJ databases">
        <title>WGS of actinomycetes from Thailand.</title>
        <authorList>
            <person name="Thawai C."/>
        </authorList>
    </citation>
    <scope>NUCLEOTIDE SEQUENCE [LARGE SCALE GENOMIC DNA]</scope>
    <source>
        <strain evidence="7 8">PLK6-54</strain>
    </source>
</reference>
<name>A0ABS7QAV5_9ACTN</name>
<dbReference type="Proteomes" id="UP000778578">
    <property type="component" value="Unassembled WGS sequence"/>
</dbReference>
<comment type="subcellular location">
    <subcellularLocation>
        <location evidence="1">Cell membrane</location>
        <topology evidence="1">Multi-pass membrane protein</topology>
    </subcellularLocation>
</comment>
<evidence type="ECO:0000256" key="5">
    <source>
        <dbReference type="ARBA" id="ARBA00023136"/>
    </source>
</evidence>
<keyword evidence="8" id="KW-1185">Reference proteome</keyword>
<feature type="transmembrane region" description="Helical" evidence="6">
    <location>
        <begin position="39"/>
        <end position="62"/>
    </location>
</feature>
<accession>A0ABS7QAV5</accession>
<dbReference type="Pfam" id="PF03631">
    <property type="entry name" value="Virul_fac_BrkB"/>
    <property type="match status" value="1"/>
</dbReference>
<dbReference type="EMBL" id="JAINZZ010000029">
    <property type="protein sequence ID" value="MBY8880271.1"/>
    <property type="molecule type" value="Genomic_DNA"/>
</dbReference>
<evidence type="ECO:0000256" key="4">
    <source>
        <dbReference type="ARBA" id="ARBA00022989"/>
    </source>
</evidence>
<dbReference type="InterPro" id="IPR017039">
    <property type="entry name" value="Virul_fac_BrkB"/>
</dbReference>
<organism evidence="7 8">
    <name type="scientific">Actinacidiphila acidipaludis</name>
    <dbReference type="NCBI Taxonomy" id="2873382"/>
    <lineage>
        <taxon>Bacteria</taxon>
        <taxon>Bacillati</taxon>
        <taxon>Actinomycetota</taxon>
        <taxon>Actinomycetes</taxon>
        <taxon>Kitasatosporales</taxon>
        <taxon>Streptomycetaceae</taxon>
        <taxon>Actinacidiphila</taxon>
    </lineage>
</organism>
<protein>
    <submittedName>
        <fullName evidence="7">YihY/virulence factor BrkB family protein</fullName>
    </submittedName>
</protein>
<comment type="caution">
    <text evidence="7">The sequence shown here is derived from an EMBL/GenBank/DDBJ whole genome shotgun (WGS) entry which is preliminary data.</text>
</comment>
<evidence type="ECO:0000256" key="3">
    <source>
        <dbReference type="ARBA" id="ARBA00022692"/>
    </source>
</evidence>
<dbReference type="PANTHER" id="PTHR30213:SF1">
    <property type="entry name" value="INNER MEMBRANE PROTEIN YHJD"/>
    <property type="match status" value="1"/>
</dbReference>
<evidence type="ECO:0000256" key="1">
    <source>
        <dbReference type="ARBA" id="ARBA00004651"/>
    </source>
</evidence>
<feature type="transmembrane region" description="Helical" evidence="6">
    <location>
        <begin position="212"/>
        <end position="233"/>
    </location>
</feature>
<keyword evidence="2" id="KW-1003">Cell membrane</keyword>
<gene>
    <name evidence="7" type="ORF">K7862_21925</name>
</gene>
<evidence type="ECO:0000313" key="8">
    <source>
        <dbReference type="Proteomes" id="UP000778578"/>
    </source>
</evidence>
<keyword evidence="3 6" id="KW-0812">Transmembrane</keyword>
<dbReference type="RefSeq" id="WP_222965127.1">
    <property type="nucleotide sequence ID" value="NZ_JAINZZ010000029.1"/>
</dbReference>
<evidence type="ECO:0000256" key="6">
    <source>
        <dbReference type="SAM" id="Phobius"/>
    </source>
</evidence>
<feature type="transmembrane region" description="Helical" evidence="6">
    <location>
        <begin position="179"/>
        <end position="200"/>
    </location>
</feature>
<evidence type="ECO:0000313" key="7">
    <source>
        <dbReference type="EMBL" id="MBY8880271.1"/>
    </source>
</evidence>
<keyword evidence="4 6" id="KW-1133">Transmembrane helix</keyword>
<feature type="transmembrane region" description="Helical" evidence="6">
    <location>
        <begin position="245"/>
        <end position="269"/>
    </location>
</feature>